<reference evidence="2 3" key="1">
    <citation type="submission" date="2019-02" db="EMBL/GenBank/DDBJ databases">
        <title>Draft genome sequences of novel Actinobacteria.</title>
        <authorList>
            <person name="Sahin N."/>
            <person name="Ay H."/>
            <person name="Saygin H."/>
        </authorList>
    </citation>
    <scope>NUCLEOTIDE SEQUENCE [LARGE SCALE GENOMIC DNA]</scope>
    <source>
        <strain evidence="2 3">KC201</strain>
    </source>
</reference>
<evidence type="ECO:0000256" key="1">
    <source>
        <dbReference type="SAM" id="MobiDB-lite"/>
    </source>
</evidence>
<evidence type="ECO:0000313" key="3">
    <source>
        <dbReference type="Proteomes" id="UP000295157"/>
    </source>
</evidence>
<comment type="caution">
    <text evidence="2">The sequence shown here is derived from an EMBL/GenBank/DDBJ whole genome shotgun (WGS) entry which is preliminary data.</text>
</comment>
<feature type="region of interest" description="Disordered" evidence="1">
    <location>
        <begin position="195"/>
        <end position="233"/>
    </location>
</feature>
<sequence length="233" mass="23539">MPSSDPTTDAGDAPTPATSVLRVGVGGLAVDEKGLARATVSLRTSGTEPVVAVATWRARGTDGRVQRVRLSGATSYTRTLAHPFRSRPCGATLSVTVRAGGRTATARTTVSCPPAVTRVSVRRAAVSGGALAATVAVTTSDAQRVRLTVAFAAGGERLGTRTVTLSGATSYTMTLRLPVELGCGSTWTVTAATVPAAGNGGSTASGSTPACPKEEPDDQPSHSPRPESPGTIR</sequence>
<dbReference type="AlphaFoldDB" id="A0A4R4MJ97"/>
<protein>
    <submittedName>
        <fullName evidence="2">Uncharacterized protein</fullName>
    </submittedName>
</protein>
<dbReference type="EMBL" id="SMJZ01000403">
    <property type="protein sequence ID" value="TDB93191.1"/>
    <property type="molecule type" value="Genomic_DNA"/>
</dbReference>
<organism evidence="2 3">
    <name type="scientific">Nonomuraea longispora</name>
    <dbReference type="NCBI Taxonomy" id="1848320"/>
    <lineage>
        <taxon>Bacteria</taxon>
        <taxon>Bacillati</taxon>
        <taxon>Actinomycetota</taxon>
        <taxon>Actinomycetes</taxon>
        <taxon>Streptosporangiales</taxon>
        <taxon>Streptosporangiaceae</taxon>
        <taxon>Nonomuraea</taxon>
    </lineage>
</organism>
<dbReference type="OrthoDB" id="10020089at2"/>
<name>A0A4R4MJ97_9ACTN</name>
<gene>
    <name evidence="2" type="ORF">E1267_43510</name>
</gene>
<dbReference type="Proteomes" id="UP000295157">
    <property type="component" value="Unassembled WGS sequence"/>
</dbReference>
<evidence type="ECO:0000313" key="2">
    <source>
        <dbReference type="EMBL" id="TDB93191.1"/>
    </source>
</evidence>
<accession>A0A4R4MJ97</accession>
<keyword evidence="3" id="KW-1185">Reference proteome</keyword>
<proteinExistence type="predicted"/>